<accession>A0A8S1SXJ2</accession>
<keyword evidence="5" id="KW-0472">Membrane</keyword>
<feature type="transmembrane region" description="Helical" evidence="5">
    <location>
        <begin position="238"/>
        <end position="265"/>
    </location>
</feature>
<dbReference type="GO" id="GO:0071039">
    <property type="term" value="P:nuclear polyadenylation-dependent CUT catabolic process"/>
    <property type="evidence" value="ECO:0007669"/>
    <property type="project" value="TreeGrafter"/>
</dbReference>
<feature type="compositionally biased region" description="Low complexity" evidence="4">
    <location>
        <begin position="50"/>
        <end position="61"/>
    </location>
</feature>
<evidence type="ECO:0000256" key="3">
    <source>
        <dbReference type="ARBA" id="ARBA00023242"/>
    </source>
</evidence>
<keyword evidence="7" id="KW-1185">Reference proteome</keyword>
<protein>
    <recommendedName>
        <fullName evidence="8">Transmembrane protein</fullName>
    </recommendedName>
</protein>
<feature type="region of interest" description="Disordered" evidence="4">
    <location>
        <begin position="44"/>
        <end position="77"/>
    </location>
</feature>
<organism evidence="6 7">
    <name type="scientific">Paramecium octaurelia</name>
    <dbReference type="NCBI Taxonomy" id="43137"/>
    <lineage>
        <taxon>Eukaryota</taxon>
        <taxon>Sar</taxon>
        <taxon>Alveolata</taxon>
        <taxon>Ciliophora</taxon>
        <taxon>Intramacronucleata</taxon>
        <taxon>Oligohymenophorea</taxon>
        <taxon>Peniculida</taxon>
        <taxon>Parameciidae</taxon>
        <taxon>Paramecium</taxon>
    </lineage>
</organism>
<keyword evidence="5" id="KW-1133">Transmembrane helix</keyword>
<dbReference type="GO" id="GO:0071031">
    <property type="term" value="P:nuclear mRNA surveillance of mRNA 3'-end processing"/>
    <property type="evidence" value="ECO:0007669"/>
    <property type="project" value="TreeGrafter"/>
</dbReference>
<dbReference type="EMBL" id="CAJJDP010000016">
    <property type="protein sequence ID" value="CAD8144803.1"/>
    <property type="molecule type" value="Genomic_DNA"/>
</dbReference>
<evidence type="ECO:0000256" key="5">
    <source>
        <dbReference type="SAM" id="Phobius"/>
    </source>
</evidence>
<dbReference type="InterPro" id="IPR051644">
    <property type="entry name" value="TRAMP_AT-DNA-binding"/>
</dbReference>
<dbReference type="GO" id="GO:0071036">
    <property type="term" value="P:nuclear polyadenylation-dependent snoRNA catabolic process"/>
    <property type="evidence" value="ECO:0007669"/>
    <property type="project" value="TreeGrafter"/>
</dbReference>
<dbReference type="GO" id="GO:0071037">
    <property type="term" value="P:nuclear polyadenylation-dependent snRNA catabolic process"/>
    <property type="evidence" value="ECO:0007669"/>
    <property type="project" value="TreeGrafter"/>
</dbReference>
<name>A0A8S1SXJ2_PAROT</name>
<reference evidence="6" key="1">
    <citation type="submission" date="2021-01" db="EMBL/GenBank/DDBJ databases">
        <authorList>
            <consortium name="Genoscope - CEA"/>
            <person name="William W."/>
        </authorList>
    </citation>
    <scope>NUCLEOTIDE SEQUENCE</scope>
</reference>
<dbReference type="PANTHER" id="PTHR46543:SF2">
    <property type="entry name" value="AGAP013096-PA"/>
    <property type="match status" value="1"/>
</dbReference>
<comment type="caution">
    <text evidence="6">The sequence shown here is derived from an EMBL/GenBank/DDBJ whole genome shotgun (WGS) entry which is preliminary data.</text>
</comment>
<evidence type="ECO:0000256" key="2">
    <source>
        <dbReference type="ARBA" id="ARBA00022737"/>
    </source>
</evidence>
<dbReference type="GO" id="GO:0003723">
    <property type="term" value="F:RNA binding"/>
    <property type="evidence" value="ECO:0007669"/>
    <property type="project" value="TreeGrafter"/>
</dbReference>
<comment type="subcellular location">
    <subcellularLocation>
        <location evidence="1">Nucleus</location>
    </subcellularLocation>
</comment>
<evidence type="ECO:0008006" key="8">
    <source>
        <dbReference type="Google" id="ProtNLM"/>
    </source>
</evidence>
<dbReference type="GO" id="GO:0031499">
    <property type="term" value="C:TRAMP complex"/>
    <property type="evidence" value="ECO:0007669"/>
    <property type="project" value="TreeGrafter"/>
</dbReference>
<evidence type="ECO:0000313" key="6">
    <source>
        <dbReference type="EMBL" id="CAD8144803.1"/>
    </source>
</evidence>
<evidence type="ECO:0000256" key="1">
    <source>
        <dbReference type="ARBA" id="ARBA00004123"/>
    </source>
</evidence>
<sequence>MEAYSNFDFEANKEFQHYLSNIFPVPVNVEKYKRNWYKKYIDPNFDANDKQQSQKQEQSTNKQEEKENQQQQQQQKQQQQQQQQQQQSQSQQKQNFQRQTPQLPISFVIEGVLKVLYFPALLFLQKPELHKYVNLGSVLICLMALKRIRGIPKKGEYQEYFAKSLRIEFATNIFYMIALFAIDNIVFQLPIALHFLVGAAELWTQLSQDEGFTLRFAYYIVKNRDEILITKQKIEIYLFFYSVIGVFLRKTSLFLGVFIFQNILLKTKCNQKMMIAQSNIKDWYRSNLLENSKVPQPLQKLLGLIWIGYEKLITIF</sequence>
<proteinExistence type="predicted"/>
<dbReference type="GO" id="GO:0071035">
    <property type="term" value="P:nuclear polyadenylation-dependent rRNA catabolic process"/>
    <property type="evidence" value="ECO:0007669"/>
    <property type="project" value="TreeGrafter"/>
</dbReference>
<dbReference type="PANTHER" id="PTHR46543">
    <property type="entry name" value="ZINC FINGER CCHC DOMAIN-CONTAINING PROTEIN 7"/>
    <property type="match status" value="1"/>
</dbReference>
<dbReference type="AlphaFoldDB" id="A0A8S1SXJ2"/>
<keyword evidence="5" id="KW-0812">Transmembrane</keyword>
<evidence type="ECO:0000313" key="7">
    <source>
        <dbReference type="Proteomes" id="UP000683925"/>
    </source>
</evidence>
<keyword evidence="3" id="KW-0539">Nucleus</keyword>
<gene>
    <name evidence="6" type="ORF">POCTA_138.1.T0160342</name>
</gene>
<dbReference type="Proteomes" id="UP000683925">
    <property type="component" value="Unassembled WGS sequence"/>
</dbReference>
<dbReference type="GO" id="GO:0071038">
    <property type="term" value="P:TRAMP-dependent tRNA surveillance pathway"/>
    <property type="evidence" value="ECO:0007669"/>
    <property type="project" value="TreeGrafter"/>
</dbReference>
<evidence type="ECO:0000256" key="4">
    <source>
        <dbReference type="SAM" id="MobiDB-lite"/>
    </source>
</evidence>
<dbReference type="OrthoDB" id="306953at2759"/>
<keyword evidence="2" id="KW-0677">Repeat</keyword>
<feature type="transmembrane region" description="Helical" evidence="5">
    <location>
        <begin position="173"/>
        <end position="197"/>
    </location>
</feature>